<feature type="transmembrane region" description="Helical" evidence="5">
    <location>
        <begin position="258"/>
        <end position="280"/>
    </location>
</feature>
<keyword evidence="7" id="KW-1185">Reference proteome</keyword>
<evidence type="ECO:0000313" key="7">
    <source>
        <dbReference type="Proteomes" id="UP001168990"/>
    </source>
</evidence>
<feature type="transmembrane region" description="Helical" evidence="5">
    <location>
        <begin position="115"/>
        <end position="133"/>
    </location>
</feature>
<keyword evidence="4 5" id="KW-0472">Membrane</keyword>
<dbReference type="Pfam" id="PF01027">
    <property type="entry name" value="Bax1-I"/>
    <property type="match status" value="1"/>
</dbReference>
<name>A0AA39C5V0_9HYME</name>
<proteinExistence type="inferred from homology"/>
<protein>
    <recommendedName>
        <fullName evidence="8">Growth hormone-inducible transmembrane protein</fullName>
    </recommendedName>
</protein>
<keyword evidence="3 5" id="KW-1133">Transmembrane helix</keyword>
<dbReference type="PANTHER" id="PTHR23291:SF112">
    <property type="entry name" value="GROWTH HORMONE-INDUCIBLE TRANSMEMBRANE PROTEIN"/>
    <property type="match status" value="1"/>
</dbReference>
<feature type="transmembrane region" description="Helical" evidence="5">
    <location>
        <begin position="205"/>
        <end position="223"/>
    </location>
</feature>
<dbReference type="InterPro" id="IPR006214">
    <property type="entry name" value="Bax_inhibitor_1-related"/>
</dbReference>
<keyword evidence="2 5" id="KW-0812">Transmembrane</keyword>
<dbReference type="GO" id="GO:0005743">
    <property type="term" value="C:mitochondrial inner membrane"/>
    <property type="evidence" value="ECO:0007669"/>
    <property type="project" value="TreeGrafter"/>
</dbReference>
<evidence type="ECO:0000256" key="3">
    <source>
        <dbReference type="ARBA" id="ARBA00022989"/>
    </source>
</evidence>
<gene>
    <name evidence="6" type="ORF">PV328_009201</name>
</gene>
<evidence type="ECO:0000313" key="6">
    <source>
        <dbReference type="EMBL" id="KAK0158164.1"/>
    </source>
</evidence>
<reference evidence="6" key="2">
    <citation type="submission" date="2023-03" db="EMBL/GenBank/DDBJ databases">
        <authorList>
            <person name="Inwood S.N."/>
            <person name="Skelly J.G."/>
            <person name="Guhlin J."/>
            <person name="Harrop T.W.R."/>
            <person name="Goldson S.G."/>
            <person name="Dearden P.K."/>
        </authorList>
    </citation>
    <scope>NUCLEOTIDE SEQUENCE</scope>
    <source>
        <strain evidence="6">Irish</strain>
        <tissue evidence="6">Whole body</tissue>
    </source>
</reference>
<dbReference type="AlphaFoldDB" id="A0AA39C5V0"/>
<feature type="transmembrane region" description="Helical" evidence="5">
    <location>
        <begin position="145"/>
        <end position="167"/>
    </location>
</feature>
<evidence type="ECO:0000256" key="1">
    <source>
        <dbReference type="ARBA" id="ARBA00004141"/>
    </source>
</evidence>
<comment type="caution">
    <text evidence="6">The sequence shown here is derived from an EMBL/GenBank/DDBJ whole genome shotgun (WGS) entry which is preliminary data.</text>
</comment>
<reference evidence="6" key="1">
    <citation type="journal article" date="2023" name="bioRxiv">
        <title>Scaffold-level genome assemblies of two parasitoid biocontrol wasps reveal the parthenogenesis mechanism and an associated novel virus.</title>
        <authorList>
            <person name="Inwood S."/>
            <person name="Skelly J."/>
            <person name="Guhlin J."/>
            <person name="Harrop T."/>
            <person name="Goldson S."/>
            <person name="Dearden P."/>
        </authorList>
    </citation>
    <scope>NUCLEOTIDE SEQUENCE</scope>
    <source>
        <strain evidence="6">Irish</strain>
        <tissue evidence="6">Whole body</tissue>
    </source>
</reference>
<feature type="transmembrane region" description="Helical" evidence="5">
    <location>
        <begin position="235"/>
        <end position="252"/>
    </location>
</feature>
<dbReference type="PANTHER" id="PTHR23291">
    <property type="entry name" value="BAX INHIBITOR-RELATED"/>
    <property type="match status" value="1"/>
</dbReference>
<accession>A0AA39C5V0</accession>
<sequence>MIIANVCRATISPQITSFLKAPVTSKSINVSRLYTSNARTGFRRAVRARPTLVEKAMAPAGENAYKLGKGFAAGASVLGIGALCYYGAGLSSSTGAIDHAALWPQYVKDRIHTTYMYFGGSIAASVATATAVLRSPAAMRMLTNSGWVAIGVSMVAMIGSGMLAQSIPYQEGFGAKQMAWLLHSGVIGAVIAPLSLVGGPIILRAALYTAGIISALSAVAVCAPSDKFLNMGGPLAIGLGVVFASSVGTMFLPPTTVLGSGLHSMALYGGLILFSMFLLYDTQKIIKKAETQSVSYGRDFSGNSVTYDSYDPINNAISIYLDTINIFVRMVTILAGGGGGKRK</sequence>
<evidence type="ECO:0000256" key="5">
    <source>
        <dbReference type="RuleBase" id="RU004379"/>
    </source>
</evidence>
<dbReference type="CDD" id="cd10431">
    <property type="entry name" value="GHITM"/>
    <property type="match status" value="1"/>
</dbReference>
<dbReference type="Proteomes" id="UP001168990">
    <property type="component" value="Unassembled WGS sequence"/>
</dbReference>
<comment type="subcellular location">
    <subcellularLocation>
        <location evidence="1">Membrane</location>
        <topology evidence="1">Multi-pass membrane protein</topology>
    </subcellularLocation>
</comment>
<evidence type="ECO:0000256" key="2">
    <source>
        <dbReference type="ARBA" id="ARBA00022692"/>
    </source>
</evidence>
<organism evidence="6 7">
    <name type="scientific">Microctonus aethiopoides</name>
    <dbReference type="NCBI Taxonomy" id="144406"/>
    <lineage>
        <taxon>Eukaryota</taxon>
        <taxon>Metazoa</taxon>
        <taxon>Ecdysozoa</taxon>
        <taxon>Arthropoda</taxon>
        <taxon>Hexapoda</taxon>
        <taxon>Insecta</taxon>
        <taxon>Pterygota</taxon>
        <taxon>Neoptera</taxon>
        <taxon>Endopterygota</taxon>
        <taxon>Hymenoptera</taxon>
        <taxon>Apocrita</taxon>
        <taxon>Ichneumonoidea</taxon>
        <taxon>Braconidae</taxon>
        <taxon>Euphorinae</taxon>
        <taxon>Microctonus</taxon>
    </lineage>
</organism>
<evidence type="ECO:0000256" key="4">
    <source>
        <dbReference type="ARBA" id="ARBA00023136"/>
    </source>
</evidence>
<dbReference type="InterPro" id="IPR035871">
    <property type="entry name" value="GHITM"/>
</dbReference>
<comment type="similarity">
    <text evidence="5">Belongs to the BI1 family.</text>
</comment>
<dbReference type="EMBL" id="JAQQBS010001424">
    <property type="protein sequence ID" value="KAK0158164.1"/>
    <property type="molecule type" value="Genomic_DNA"/>
</dbReference>
<evidence type="ECO:0008006" key="8">
    <source>
        <dbReference type="Google" id="ProtNLM"/>
    </source>
</evidence>